<dbReference type="Gene3D" id="1.10.10.10">
    <property type="entry name" value="Winged helix-like DNA-binding domain superfamily/Winged helix DNA-binding domain"/>
    <property type="match status" value="1"/>
</dbReference>
<comment type="caution">
    <text evidence="2">The sequence shown here is derived from an EMBL/GenBank/DDBJ whole genome shotgun (WGS) entry which is preliminary data.</text>
</comment>
<gene>
    <name evidence="2" type="ORF">CVP04_04765</name>
</gene>
<keyword evidence="1" id="KW-0175">Coiled coil</keyword>
<organism evidence="2 3">
    <name type="scientific">Caviibacterium pharyngocola</name>
    <dbReference type="NCBI Taxonomy" id="28159"/>
    <lineage>
        <taxon>Bacteria</taxon>
        <taxon>Pseudomonadati</taxon>
        <taxon>Pseudomonadota</taxon>
        <taxon>Gammaproteobacteria</taxon>
        <taxon>Pasteurellales</taxon>
        <taxon>Pasteurellaceae</taxon>
        <taxon>Caviibacterium</taxon>
    </lineage>
</organism>
<dbReference type="Proteomes" id="UP000230282">
    <property type="component" value="Unassembled WGS sequence"/>
</dbReference>
<dbReference type="InterPro" id="IPR009057">
    <property type="entry name" value="Homeodomain-like_sf"/>
</dbReference>
<dbReference type="OrthoDB" id="5690222at2"/>
<dbReference type="RefSeq" id="WP_100296377.1">
    <property type="nucleotide sequence ID" value="NZ_PHGZ01000008.1"/>
</dbReference>
<name>A0A2M8RX27_9PAST</name>
<dbReference type="EMBL" id="PHGZ01000008">
    <property type="protein sequence ID" value="PJG83440.1"/>
    <property type="molecule type" value="Genomic_DNA"/>
</dbReference>
<dbReference type="PANTHER" id="PTHR33795">
    <property type="entry name" value="INSERTION ELEMENT IS150 PROTEIN INSJ"/>
    <property type="match status" value="1"/>
</dbReference>
<evidence type="ECO:0000256" key="1">
    <source>
        <dbReference type="SAM" id="Coils"/>
    </source>
</evidence>
<dbReference type="PANTHER" id="PTHR33795:SF1">
    <property type="entry name" value="INSERTION ELEMENT IS150 PROTEIN INSJ"/>
    <property type="match status" value="1"/>
</dbReference>
<protein>
    <submittedName>
        <fullName evidence="2">Transposase</fullName>
    </submittedName>
</protein>
<dbReference type="AlphaFoldDB" id="A0A2M8RX27"/>
<dbReference type="InterPro" id="IPR052057">
    <property type="entry name" value="IS150/IS1296_orfA-like"/>
</dbReference>
<feature type="coiled-coil region" evidence="1">
    <location>
        <begin position="81"/>
        <end position="110"/>
    </location>
</feature>
<dbReference type="SUPFAM" id="SSF46689">
    <property type="entry name" value="Homeodomain-like"/>
    <property type="match status" value="1"/>
</dbReference>
<dbReference type="InterPro" id="IPR036388">
    <property type="entry name" value="WH-like_DNA-bd_sf"/>
</dbReference>
<proteinExistence type="predicted"/>
<reference evidence="2 3" key="1">
    <citation type="submission" date="2017-11" db="EMBL/GenBank/DDBJ databases">
        <title>Reclassification of Bisgaard taxon 5 as Caviibacterium pharyngocola gen. nov., sp. nov.</title>
        <authorList>
            <person name="Christensen H."/>
        </authorList>
    </citation>
    <scope>NUCLEOTIDE SEQUENCE [LARGE SCALE GENOMIC DNA]</scope>
    <source>
        <strain evidence="2 3">7_3</strain>
    </source>
</reference>
<evidence type="ECO:0000313" key="2">
    <source>
        <dbReference type="EMBL" id="PJG83440.1"/>
    </source>
</evidence>
<sequence>MGKHYSFEFKLNIVKQVLNDQLGVREAAQQYHIPNHSVIVDWLQRFKKQGKTGLIRQPNKRTPRQMKKYDGAEKIKDPTDIKALLKRIEYLEAENDVLKKLKELDKEKAKRKKDKSSTH</sequence>
<keyword evidence="3" id="KW-1185">Reference proteome</keyword>
<accession>A0A2M8RX27</accession>
<evidence type="ECO:0000313" key="3">
    <source>
        <dbReference type="Proteomes" id="UP000230282"/>
    </source>
</evidence>